<name>A0A839F6A3_9GAMM</name>
<keyword evidence="3" id="KW-1185">Reference proteome</keyword>
<protein>
    <submittedName>
        <fullName evidence="2">Uncharacterized protein</fullName>
    </submittedName>
</protein>
<keyword evidence="1" id="KW-0472">Membrane</keyword>
<proteinExistence type="predicted"/>
<keyword evidence="1" id="KW-0812">Transmembrane</keyword>
<comment type="caution">
    <text evidence="2">The sequence shown here is derived from an EMBL/GenBank/DDBJ whole genome shotgun (WGS) entry which is preliminary data.</text>
</comment>
<dbReference type="Proteomes" id="UP000550401">
    <property type="component" value="Unassembled WGS sequence"/>
</dbReference>
<reference evidence="2 3" key="1">
    <citation type="submission" date="2020-07" db="EMBL/GenBank/DDBJ databases">
        <title>Genomic Encyclopedia of Type Strains, Phase IV (KMG-V): Genome sequencing to study the core and pangenomes of soil and plant-associated prokaryotes.</title>
        <authorList>
            <person name="Whitman W."/>
        </authorList>
    </citation>
    <scope>NUCLEOTIDE SEQUENCE [LARGE SCALE GENOMIC DNA]</scope>
    <source>
        <strain evidence="2 3">RH2WT43</strain>
    </source>
</reference>
<dbReference type="AlphaFoldDB" id="A0A839F6A3"/>
<evidence type="ECO:0000313" key="3">
    <source>
        <dbReference type="Proteomes" id="UP000550401"/>
    </source>
</evidence>
<evidence type="ECO:0000313" key="2">
    <source>
        <dbReference type="EMBL" id="MBA8887754.1"/>
    </source>
</evidence>
<dbReference type="RefSeq" id="WP_182530795.1">
    <property type="nucleotide sequence ID" value="NZ_JACGXL010000002.1"/>
</dbReference>
<feature type="transmembrane region" description="Helical" evidence="1">
    <location>
        <begin position="23"/>
        <end position="49"/>
    </location>
</feature>
<gene>
    <name evidence="2" type="ORF">FHW12_001968</name>
</gene>
<dbReference type="EMBL" id="JACGXL010000002">
    <property type="protein sequence ID" value="MBA8887754.1"/>
    <property type="molecule type" value="Genomic_DNA"/>
</dbReference>
<keyword evidence="1" id="KW-1133">Transmembrane helix</keyword>
<feature type="transmembrane region" description="Helical" evidence="1">
    <location>
        <begin position="61"/>
        <end position="87"/>
    </location>
</feature>
<organism evidence="2 3">
    <name type="scientific">Dokdonella fugitiva</name>
    <dbReference type="NCBI Taxonomy" id="328517"/>
    <lineage>
        <taxon>Bacteria</taxon>
        <taxon>Pseudomonadati</taxon>
        <taxon>Pseudomonadota</taxon>
        <taxon>Gammaproteobacteria</taxon>
        <taxon>Lysobacterales</taxon>
        <taxon>Rhodanobacteraceae</taxon>
        <taxon>Dokdonella</taxon>
    </lineage>
</organism>
<sequence length="117" mass="12592">MFVASVSLPESLARRPRARTRPLPAMSAPALVACWLVAGIAALAFVPALRGGPMLGATLPFWLVVAPAIDLAWLLRAPLAAALRGAWTSRRATAMRRQAKRACFAQSAPRFDRSSRK</sequence>
<evidence type="ECO:0000256" key="1">
    <source>
        <dbReference type="SAM" id="Phobius"/>
    </source>
</evidence>
<accession>A0A839F6A3</accession>